<dbReference type="Proteomes" id="UP001307849">
    <property type="component" value="Unassembled WGS sequence"/>
</dbReference>
<sequence>MQQRSTPRLTTACEPCKRKKRKCDGASPFCSMCTRTPSACHYLRPNPRGLPPGYLIALEQRLADTEAALSLSISLILELAPIHSITICQPSPTCLETLSDQALDLKKQKALDYLELSSLNHKRIKSGRTPDTSAEKREQQGEWQRWPISSMAEVFSWWSKQQQPPSPRPAKARRVMAEEPEERTPTPSLSPIVTFDDALDDNSSHSSLEPGFGTDTGFREPGLSNDQMPDQPNCNLNTLHVTQPTIPLEPPAHFPTSQNSRPLPTDYTGNYAAKLYSRPSTSGSSIVSHTPVVPSQPNDLYPQSPVATTRIAALDSGQLYFRNLQTNSHAPTKYTVSESVQRVLDRNSGWF</sequence>
<keyword evidence="5" id="KW-1185">Reference proteome</keyword>
<proteinExistence type="predicted"/>
<feature type="domain" description="Zn(2)-C6 fungal-type" evidence="3">
    <location>
        <begin position="12"/>
        <end position="42"/>
    </location>
</feature>
<dbReference type="PROSITE" id="PS00463">
    <property type="entry name" value="ZN2_CY6_FUNGAL_1"/>
    <property type="match status" value="1"/>
</dbReference>
<reference evidence="4 5" key="1">
    <citation type="submission" date="2019-10" db="EMBL/GenBank/DDBJ databases">
        <authorList>
            <person name="Palmer J.M."/>
        </authorList>
    </citation>
    <scope>NUCLEOTIDE SEQUENCE [LARGE SCALE GENOMIC DNA]</scope>
    <source>
        <strain evidence="4 5">TWF506</strain>
    </source>
</reference>
<dbReference type="GO" id="GO:0000981">
    <property type="term" value="F:DNA-binding transcription factor activity, RNA polymerase II-specific"/>
    <property type="evidence" value="ECO:0007669"/>
    <property type="project" value="InterPro"/>
</dbReference>
<dbReference type="InterPro" id="IPR001138">
    <property type="entry name" value="Zn2Cys6_DnaBD"/>
</dbReference>
<protein>
    <recommendedName>
        <fullName evidence="3">Zn(2)-C6 fungal-type domain-containing protein</fullName>
    </recommendedName>
</protein>
<keyword evidence="1" id="KW-0539">Nucleus</keyword>
<dbReference type="GO" id="GO:0008270">
    <property type="term" value="F:zinc ion binding"/>
    <property type="evidence" value="ECO:0007669"/>
    <property type="project" value="InterPro"/>
</dbReference>
<dbReference type="InterPro" id="IPR052783">
    <property type="entry name" value="Metabolic/Drug-Res_Regulator"/>
</dbReference>
<dbReference type="Gene3D" id="4.10.240.10">
    <property type="entry name" value="Zn(2)-C6 fungal-type DNA-binding domain"/>
    <property type="match status" value="1"/>
</dbReference>
<evidence type="ECO:0000256" key="2">
    <source>
        <dbReference type="SAM" id="MobiDB-lite"/>
    </source>
</evidence>
<dbReference type="Pfam" id="PF00172">
    <property type="entry name" value="Zn_clus"/>
    <property type="match status" value="1"/>
</dbReference>
<dbReference type="SUPFAM" id="SSF57701">
    <property type="entry name" value="Zn2/Cys6 DNA-binding domain"/>
    <property type="match status" value="1"/>
</dbReference>
<evidence type="ECO:0000259" key="3">
    <source>
        <dbReference type="PROSITE" id="PS50048"/>
    </source>
</evidence>
<feature type="compositionally biased region" description="Polar residues" evidence="2">
    <location>
        <begin position="278"/>
        <end position="298"/>
    </location>
</feature>
<gene>
    <name evidence="4" type="ORF">TWF506_001001</name>
</gene>
<organism evidence="4 5">
    <name type="scientific">Arthrobotrys conoides</name>
    <dbReference type="NCBI Taxonomy" id="74498"/>
    <lineage>
        <taxon>Eukaryota</taxon>
        <taxon>Fungi</taxon>
        <taxon>Dikarya</taxon>
        <taxon>Ascomycota</taxon>
        <taxon>Pezizomycotina</taxon>
        <taxon>Orbiliomycetes</taxon>
        <taxon>Orbiliales</taxon>
        <taxon>Orbiliaceae</taxon>
        <taxon>Arthrobotrys</taxon>
    </lineage>
</organism>
<dbReference type="EMBL" id="JAVHJM010000001">
    <property type="protein sequence ID" value="KAK6520755.1"/>
    <property type="molecule type" value="Genomic_DNA"/>
</dbReference>
<evidence type="ECO:0000313" key="5">
    <source>
        <dbReference type="Proteomes" id="UP001307849"/>
    </source>
</evidence>
<evidence type="ECO:0000313" key="4">
    <source>
        <dbReference type="EMBL" id="KAK6520755.1"/>
    </source>
</evidence>
<name>A0AAN8S4T6_9PEZI</name>
<feature type="region of interest" description="Disordered" evidence="2">
    <location>
        <begin position="124"/>
        <end position="145"/>
    </location>
</feature>
<dbReference type="PANTHER" id="PTHR47655">
    <property type="entry name" value="QUINIC ACID UTILIZATION ACTIVATOR"/>
    <property type="match status" value="1"/>
</dbReference>
<feature type="compositionally biased region" description="Polar residues" evidence="2">
    <location>
        <begin position="224"/>
        <end position="245"/>
    </location>
</feature>
<dbReference type="AlphaFoldDB" id="A0AAN8S4T6"/>
<dbReference type="CDD" id="cd00067">
    <property type="entry name" value="GAL4"/>
    <property type="match status" value="1"/>
</dbReference>
<dbReference type="PROSITE" id="PS50048">
    <property type="entry name" value="ZN2_CY6_FUNGAL_2"/>
    <property type="match status" value="1"/>
</dbReference>
<evidence type="ECO:0000256" key="1">
    <source>
        <dbReference type="ARBA" id="ARBA00023242"/>
    </source>
</evidence>
<dbReference type="SMART" id="SM00066">
    <property type="entry name" value="GAL4"/>
    <property type="match status" value="1"/>
</dbReference>
<feature type="region of interest" description="Disordered" evidence="2">
    <location>
        <begin position="158"/>
        <end position="299"/>
    </location>
</feature>
<comment type="caution">
    <text evidence="4">The sequence shown here is derived from an EMBL/GenBank/DDBJ whole genome shotgun (WGS) entry which is preliminary data.</text>
</comment>
<accession>A0AAN8S4T6</accession>
<dbReference type="InterPro" id="IPR036864">
    <property type="entry name" value="Zn2-C6_fun-type_DNA-bd_sf"/>
</dbReference>